<feature type="compositionally biased region" description="Polar residues" evidence="1">
    <location>
        <begin position="52"/>
        <end position="66"/>
    </location>
</feature>
<keyword evidence="3" id="KW-1185">Reference proteome</keyword>
<sequence>MEIPISTNDLGTEDLQDADSDPDDIPLAQLFRLPPNTRFFFSKTDDNISWKQSTTMRDPQENTFLGQSDLPEDILQIH</sequence>
<accession>A0A9P0LY95</accession>
<dbReference type="Proteomes" id="UP001152888">
    <property type="component" value="Unassembled WGS sequence"/>
</dbReference>
<protein>
    <submittedName>
        <fullName evidence="2">Uncharacterized protein</fullName>
    </submittedName>
</protein>
<evidence type="ECO:0000256" key="1">
    <source>
        <dbReference type="SAM" id="MobiDB-lite"/>
    </source>
</evidence>
<dbReference type="EMBL" id="CAKOFQ010007566">
    <property type="protein sequence ID" value="CAH2003970.1"/>
    <property type="molecule type" value="Genomic_DNA"/>
</dbReference>
<comment type="caution">
    <text evidence="2">The sequence shown here is derived from an EMBL/GenBank/DDBJ whole genome shotgun (WGS) entry which is preliminary data.</text>
</comment>
<feature type="compositionally biased region" description="Acidic residues" evidence="1">
    <location>
        <begin position="11"/>
        <end position="23"/>
    </location>
</feature>
<feature type="region of interest" description="Disordered" evidence="1">
    <location>
        <begin position="52"/>
        <end position="78"/>
    </location>
</feature>
<name>A0A9P0LY95_ACAOB</name>
<dbReference type="AlphaFoldDB" id="A0A9P0LY95"/>
<evidence type="ECO:0000313" key="2">
    <source>
        <dbReference type="EMBL" id="CAH2003970.1"/>
    </source>
</evidence>
<reference evidence="2" key="1">
    <citation type="submission" date="2022-03" db="EMBL/GenBank/DDBJ databases">
        <authorList>
            <person name="Sayadi A."/>
        </authorList>
    </citation>
    <scope>NUCLEOTIDE SEQUENCE</scope>
</reference>
<gene>
    <name evidence="2" type="ORF">ACAOBT_LOCUS27733</name>
</gene>
<evidence type="ECO:0000313" key="3">
    <source>
        <dbReference type="Proteomes" id="UP001152888"/>
    </source>
</evidence>
<feature type="region of interest" description="Disordered" evidence="1">
    <location>
        <begin position="1"/>
        <end position="23"/>
    </location>
</feature>
<proteinExistence type="predicted"/>
<feature type="compositionally biased region" description="Polar residues" evidence="1">
    <location>
        <begin position="1"/>
        <end position="10"/>
    </location>
</feature>
<organism evidence="2 3">
    <name type="scientific">Acanthoscelides obtectus</name>
    <name type="common">Bean weevil</name>
    <name type="synonym">Bruchus obtectus</name>
    <dbReference type="NCBI Taxonomy" id="200917"/>
    <lineage>
        <taxon>Eukaryota</taxon>
        <taxon>Metazoa</taxon>
        <taxon>Ecdysozoa</taxon>
        <taxon>Arthropoda</taxon>
        <taxon>Hexapoda</taxon>
        <taxon>Insecta</taxon>
        <taxon>Pterygota</taxon>
        <taxon>Neoptera</taxon>
        <taxon>Endopterygota</taxon>
        <taxon>Coleoptera</taxon>
        <taxon>Polyphaga</taxon>
        <taxon>Cucujiformia</taxon>
        <taxon>Chrysomeloidea</taxon>
        <taxon>Chrysomelidae</taxon>
        <taxon>Bruchinae</taxon>
        <taxon>Bruchini</taxon>
        <taxon>Acanthoscelides</taxon>
    </lineage>
</organism>
<dbReference type="OrthoDB" id="6770600at2759"/>
<feature type="non-terminal residue" evidence="2">
    <location>
        <position position="78"/>
    </location>
</feature>